<evidence type="ECO:0000313" key="3">
    <source>
        <dbReference type="Proteomes" id="UP000001876"/>
    </source>
</evidence>
<dbReference type="KEGG" id="mpp:MICPUCDRAFT_57627"/>
<feature type="compositionally biased region" description="Polar residues" evidence="1">
    <location>
        <begin position="328"/>
        <end position="337"/>
    </location>
</feature>
<evidence type="ECO:0000313" key="2">
    <source>
        <dbReference type="EMBL" id="EEH57864.1"/>
    </source>
</evidence>
<dbReference type="RefSeq" id="XP_003057913.1">
    <property type="nucleotide sequence ID" value="XM_003057867.1"/>
</dbReference>
<accession>C1MRE6</accession>
<name>C1MRE6_MICPC</name>
<keyword evidence="3" id="KW-1185">Reference proteome</keyword>
<evidence type="ECO:0000256" key="1">
    <source>
        <dbReference type="SAM" id="MobiDB-lite"/>
    </source>
</evidence>
<dbReference type="GeneID" id="9683351"/>
<gene>
    <name evidence="2" type="ORF">MICPUCDRAFT_57627</name>
</gene>
<sequence>MNPGKISVVVALIQTRALFVRAQPNARLPAVAAAPSALDASDDPDDPARARREALARAQDAALRARARASALGDERPRRDPPRRRPARGRKGKDERDEERRRRGGDGSFRRRARGARPREARRRDRAGRVHRRNQGDRPGAPRLLRARLSRSRALLFSFSFFAKRNQTLTRALAPQEEKKASNAHARAFISKRDSVEIARSAERRASVGSPTTRTSSRALREKETAAAAKESVDGVLARATLRRQAATAALTAAQDRESILAHERYEITSVVNEVAGHAATRAAAASTPSPFAAAAAAAADAAAAAASGAGRATRPRSRLGTPFATAATPSPSNRPITRSYVERRATDVSPLSDSASPPATKRQLVATASDGGDGEEDDGDGFVAPSAEDAAEADALADLFKSSARIP</sequence>
<reference evidence="2 3" key="1">
    <citation type="journal article" date="2009" name="Science">
        <title>Green evolution and dynamic adaptations revealed by genomes of the marine picoeukaryotes Micromonas.</title>
        <authorList>
            <person name="Worden A.Z."/>
            <person name="Lee J.H."/>
            <person name="Mock T."/>
            <person name="Rouze P."/>
            <person name="Simmons M.P."/>
            <person name="Aerts A.L."/>
            <person name="Allen A.E."/>
            <person name="Cuvelier M.L."/>
            <person name="Derelle E."/>
            <person name="Everett M.V."/>
            <person name="Foulon E."/>
            <person name="Grimwood J."/>
            <person name="Gundlach H."/>
            <person name="Henrissat B."/>
            <person name="Napoli C."/>
            <person name="McDonald S.M."/>
            <person name="Parker M.S."/>
            <person name="Rombauts S."/>
            <person name="Salamov A."/>
            <person name="Von Dassow P."/>
            <person name="Badger J.H."/>
            <person name="Coutinho P.M."/>
            <person name="Demir E."/>
            <person name="Dubchak I."/>
            <person name="Gentemann C."/>
            <person name="Eikrem W."/>
            <person name="Gready J.E."/>
            <person name="John U."/>
            <person name="Lanier W."/>
            <person name="Lindquist E.A."/>
            <person name="Lucas S."/>
            <person name="Mayer K.F."/>
            <person name="Moreau H."/>
            <person name="Not F."/>
            <person name="Otillar R."/>
            <person name="Panaud O."/>
            <person name="Pangilinan J."/>
            <person name="Paulsen I."/>
            <person name="Piegu B."/>
            <person name="Poliakov A."/>
            <person name="Robbens S."/>
            <person name="Schmutz J."/>
            <person name="Toulza E."/>
            <person name="Wyss T."/>
            <person name="Zelensky A."/>
            <person name="Zhou K."/>
            <person name="Armbrust E.V."/>
            <person name="Bhattacharya D."/>
            <person name="Goodenough U.W."/>
            <person name="Van de Peer Y."/>
            <person name="Grigoriev I.V."/>
        </authorList>
    </citation>
    <scope>NUCLEOTIDE SEQUENCE [LARGE SCALE GENOMIC DNA]</scope>
    <source>
        <strain evidence="2 3">CCMP1545</strain>
    </source>
</reference>
<feature type="compositionally biased region" description="Basic and acidic residues" evidence="1">
    <location>
        <begin position="92"/>
        <end position="109"/>
    </location>
</feature>
<dbReference type="AlphaFoldDB" id="C1MRE6"/>
<feature type="compositionally biased region" description="Basic residues" evidence="1">
    <location>
        <begin position="81"/>
        <end position="91"/>
    </location>
</feature>
<feature type="compositionally biased region" description="Low complexity" evidence="1">
    <location>
        <begin position="56"/>
        <end position="72"/>
    </location>
</feature>
<organism evidence="3">
    <name type="scientific">Micromonas pusilla (strain CCMP1545)</name>
    <name type="common">Picoplanktonic green alga</name>
    <dbReference type="NCBI Taxonomy" id="564608"/>
    <lineage>
        <taxon>Eukaryota</taxon>
        <taxon>Viridiplantae</taxon>
        <taxon>Chlorophyta</taxon>
        <taxon>Mamiellophyceae</taxon>
        <taxon>Mamiellales</taxon>
        <taxon>Mamiellaceae</taxon>
        <taxon>Micromonas</taxon>
    </lineage>
</organism>
<feature type="region of interest" description="Disordered" evidence="1">
    <location>
        <begin position="34"/>
        <end position="144"/>
    </location>
</feature>
<feature type="region of interest" description="Disordered" evidence="1">
    <location>
        <begin position="310"/>
        <end position="390"/>
    </location>
</feature>
<dbReference type="Proteomes" id="UP000001876">
    <property type="component" value="Unassembled WGS sequence"/>
</dbReference>
<feature type="region of interest" description="Disordered" evidence="1">
    <location>
        <begin position="202"/>
        <end position="230"/>
    </location>
</feature>
<feature type="compositionally biased region" description="Basic residues" evidence="1">
    <location>
        <begin position="124"/>
        <end position="133"/>
    </location>
</feature>
<protein>
    <submittedName>
        <fullName evidence="2">Predicted protein</fullName>
    </submittedName>
</protein>
<feature type="compositionally biased region" description="Basic and acidic residues" evidence="1">
    <location>
        <begin position="46"/>
        <end position="55"/>
    </location>
</feature>
<dbReference type="EMBL" id="GG663738">
    <property type="protein sequence ID" value="EEH57864.1"/>
    <property type="molecule type" value="Genomic_DNA"/>
</dbReference>
<proteinExistence type="predicted"/>
<feature type="compositionally biased region" description="Polar residues" evidence="1">
    <location>
        <begin position="209"/>
        <end position="218"/>
    </location>
</feature>